<evidence type="ECO:0000256" key="1">
    <source>
        <dbReference type="ARBA" id="ARBA00004604"/>
    </source>
</evidence>
<dbReference type="AlphaFoldDB" id="A0A670K7D4"/>
<comment type="similarity">
    <text evidence="2 10">Belongs to the tRNA-intron endonuclease family.</text>
</comment>
<accession>A0A670K7D4</accession>
<evidence type="ECO:0000256" key="2">
    <source>
        <dbReference type="ARBA" id="ARBA00008078"/>
    </source>
</evidence>
<reference evidence="14" key="3">
    <citation type="submission" date="2025-09" db="UniProtKB">
        <authorList>
            <consortium name="Ensembl"/>
        </authorList>
    </citation>
    <scope>IDENTIFICATION</scope>
</reference>
<dbReference type="GO" id="GO:0000379">
    <property type="term" value="P:tRNA-type intron splice site recognition and cleavage"/>
    <property type="evidence" value="ECO:0007669"/>
    <property type="project" value="UniProtKB-UniRule"/>
</dbReference>
<comment type="function">
    <text evidence="10">Constitutes one of the two catalytic subunit of the tRNA-splicing endonuclease complex, a complex responsible for identification and cleavage of the splice sites in pre-tRNA. It cleaves pre-tRNA at the 5'- and 3'-splice sites to release the intron. The products are an intron and two tRNA half-molecules bearing 2',3'-cyclic phosphate and 5'-OH termini. There are no conserved sequences at the splice sites, but the intron is invariably located at the same site in the gene, placing the splice sites an invariant distance from the constant structural features of the tRNA body.</text>
</comment>
<dbReference type="InterPro" id="IPR006676">
    <property type="entry name" value="tRNA_splic"/>
</dbReference>
<evidence type="ECO:0000256" key="5">
    <source>
        <dbReference type="ARBA" id="ARBA00022694"/>
    </source>
</evidence>
<evidence type="ECO:0000256" key="8">
    <source>
        <dbReference type="ARBA" id="ARBA00064779"/>
    </source>
</evidence>
<dbReference type="GO" id="GO:0000214">
    <property type="term" value="C:tRNA-intron endonuclease complex"/>
    <property type="evidence" value="ECO:0007669"/>
    <property type="project" value="UniProtKB-UniRule"/>
</dbReference>
<evidence type="ECO:0000259" key="12">
    <source>
        <dbReference type="Pfam" id="PF01974"/>
    </source>
</evidence>
<dbReference type="GO" id="GO:0005730">
    <property type="term" value="C:nucleolus"/>
    <property type="evidence" value="ECO:0007669"/>
    <property type="project" value="UniProtKB-SubCell"/>
</dbReference>
<protein>
    <recommendedName>
        <fullName evidence="9 10">tRNA-splicing endonuclease subunit Sen34</fullName>
        <ecNumber evidence="3 10">4.6.1.16</ecNumber>
    </recommendedName>
</protein>
<evidence type="ECO:0000256" key="4">
    <source>
        <dbReference type="ARBA" id="ARBA00022664"/>
    </source>
</evidence>
<feature type="domain" description="tRNA intron endonuclease catalytic" evidence="12">
    <location>
        <begin position="216"/>
        <end position="296"/>
    </location>
</feature>
<keyword evidence="15" id="KW-1185">Reference proteome</keyword>
<dbReference type="InterPro" id="IPR036167">
    <property type="entry name" value="tRNA_intron_Endo_cat-like_sf"/>
</dbReference>
<dbReference type="GeneTree" id="ENSGT00390000003912"/>
<evidence type="ECO:0000259" key="13">
    <source>
        <dbReference type="Pfam" id="PF26577"/>
    </source>
</evidence>
<dbReference type="CDD" id="cd22363">
    <property type="entry name" value="tRNA-intron_lyase_C"/>
    <property type="match status" value="1"/>
</dbReference>
<feature type="domain" description="TSEN34 N-terminal" evidence="13">
    <location>
        <begin position="8"/>
        <end position="75"/>
    </location>
</feature>
<dbReference type="GO" id="GO:0003676">
    <property type="term" value="F:nucleic acid binding"/>
    <property type="evidence" value="ECO:0007669"/>
    <property type="project" value="InterPro"/>
</dbReference>
<dbReference type="GO" id="GO:0000213">
    <property type="term" value="F:tRNA-intron lyase activity"/>
    <property type="evidence" value="ECO:0007669"/>
    <property type="project" value="UniProtKB-UniRule"/>
</dbReference>
<evidence type="ECO:0000256" key="6">
    <source>
        <dbReference type="ARBA" id="ARBA00023239"/>
    </source>
</evidence>
<gene>
    <name evidence="14" type="primary">TSEN34</name>
</gene>
<evidence type="ECO:0000256" key="3">
    <source>
        <dbReference type="ARBA" id="ARBA00012573"/>
    </source>
</evidence>
<evidence type="ECO:0000313" key="14">
    <source>
        <dbReference type="Ensembl" id="ENSPMRP00000032210.1"/>
    </source>
</evidence>
<dbReference type="Proteomes" id="UP000472272">
    <property type="component" value="Chromosome 13"/>
</dbReference>
<dbReference type="GO" id="GO:0005654">
    <property type="term" value="C:nucleoplasm"/>
    <property type="evidence" value="ECO:0007669"/>
    <property type="project" value="Ensembl"/>
</dbReference>
<dbReference type="OMA" id="RTFSLEW"/>
<dbReference type="EC" id="4.6.1.16" evidence="3 10"/>
<dbReference type="Pfam" id="PF26577">
    <property type="entry name" value="TSEN34_N"/>
    <property type="match status" value="1"/>
</dbReference>
<dbReference type="Ensembl" id="ENSPMRT00000034151.1">
    <property type="protein sequence ID" value="ENSPMRP00000032210.1"/>
    <property type="gene ID" value="ENSPMRG00000020874.1"/>
</dbReference>
<dbReference type="InterPro" id="IPR006677">
    <property type="entry name" value="tRNA_intron_Endonuc_cat-like"/>
</dbReference>
<evidence type="ECO:0000256" key="11">
    <source>
        <dbReference type="PIRSR" id="PIRSR017250-50"/>
    </source>
</evidence>
<dbReference type="NCBIfam" id="TIGR00324">
    <property type="entry name" value="endA"/>
    <property type="match status" value="1"/>
</dbReference>
<evidence type="ECO:0000256" key="7">
    <source>
        <dbReference type="ARBA" id="ARBA00023242"/>
    </source>
</evidence>
<dbReference type="SUPFAM" id="SSF53032">
    <property type="entry name" value="tRNA-intron endonuclease catalytic domain-like"/>
    <property type="match status" value="1"/>
</dbReference>
<feature type="active site" evidence="11">
    <location>
        <position position="284"/>
    </location>
</feature>
<evidence type="ECO:0000256" key="10">
    <source>
        <dbReference type="PIRNR" id="PIRNR017250"/>
    </source>
</evidence>
<dbReference type="PANTHER" id="PTHR13070:SF0">
    <property type="entry name" value="TRNA-SPLICING ENDONUCLEASE SUBUNIT SEN34"/>
    <property type="match status" value="1"/>
</dbReference>
<reference evidence="14 15" key="1">
    <citation type="journal article" date="2019" name="Proc. Natl. Acad. Sci. U.S.A.">
        <title>Regulatory changes in pterin and carotenoid genes underlie balanced color polymorphisms in the wall lizard.</title>
        <authorList>
            <person name="Andrade P."/>
            <person name="Pinho C."/>
            <person name="Perez I de Lanuza G."/>
            <person name="Afonso S."/>
            <person name="Brejcha J."/>
            <person name="Rubin C.J."/>
            <person name="Wallerman O."/>
            <person name="Pereira P."/>
            <person name="Sabatino S.J."/>
            <person name="Bellati A."/>
            <person name="Pellitteri-Rosa D."/>
            <person name="Bosakova Z."/>
            <person name="Bunikis I."/>
            <person name="Carretero M.A."/>
            <person name="Feiner N."/>
            <person name="Marsik P."/>
            <person name="Pauperio F."/>
            <person name="Salvi D."/>
            <person name="Soler L."/>
            <person name="While G.M."/>
            <person name="Uller T."/>
            <person name="Font E."/>
            <person name="Andersson L."/>
            <person name="Carneiro M."/>
        </authorList>
    </citation>
    <scope>NUCLEOTIDE SEQUENCE</scope>
</reference>
<feature type="active site" evidence="11">
    <location>
        <position position="253"/>
    </location>
</feature>
<dbReference type="PANTHER" id="PTHR13070">
    <property type="entry name" value="TRNA-SPLICING ENDONUCLEASE SUBUNIT SEN34-RELATED"/>
    <property type="match status" value="1"/>
</dbReference>
<dbReference type="InterPro" id="IPR011856">
    <property type="entry name" value="tRNA_endonuc-like_dom_sf"/>
</dbReference>
<sequence length="308" mass="34553">MLTGRGMIRIHILEGKAFVWNAADARRLREEHRIVGTLVGALARKPRQNVRLGLPLQLLPEEVRLLAEKGLAALFKNAASQPLRDDKSQDPSALEEVAAYQNEQEESYQEQVRLAAEQRKAVLGTLAERIAQGRAKKRRQEEGGERQPLLCGKYFALFGSAPGSYPPAEPESTFVLPRQSMMVQLPTERVHPGPEEEVDWHVPSQDWPYAGQEEHEIHYRIFQNLWERGYYVTSGSKFGGDFLVYPGDPMRFHAHYIALCVSKDTPLSLCDVVSAGRLGTNVKKTVLLCSVDQDGTAVFTSLQWSGMQ</sequence>
<keyword evidence="7 10" id="KW-0539">Nucleus</keyword>
<organism evidence="14 15">
    <name type="scientific">Podarcis muralis</name>
    <name type="common">Wall lizard</name>
    <name type="synonym">Lacerta muralis</name>
    <dbReference type="NCBI Taxonomy" id="64176"/>
    <lineage>
        <taxon>Eukaryota</taxon>
        <taxon>Metazoa</taxon>
        <taxon>Chordata</taxon>
        <taxon>Craniata</taxon>
        <taxon>Vertebrata</taxon>
        <taxon>Euteleostomi</taxon>
        <taxon>Lepidosauria</taxon>
        <taxon>Squamata</taxon>
        <taxon>Bifurcata</taxon>
        <taxon>Unidentata</taxon>
        <taxon>Episquamata</taxon>
        <taxon>Laterata</taxon>
        <taxon>Lacertibaenia</taxon>
        <taxon>Lacertidae</taxon>
        <taxon>Podarcis</taxon>
    </lineage>
</organism>
<feature type="active site" evidence="11">
    <location>
        <position position="245"/>
    </location>
</feature>
<name>A0A670K7D4_PODMU</name>
<comment type="subunit">
    <text evidence="8">tRNA splicing endonuclease is a heterotetramer composed of TSEN2, TSEN15, TSEN34/LENG5 and TSEN54. tRNA splicing endonuclease complex also contains proteins of the pre-mRNA 3'-end processing machinery such as CLP1, CPSF1, CPSF4 and CSTF2.</text>
</comment>
<keyword evidence="6 10" id="KW-0456">Lyase</keyword>
<evidence type="ECO:0000313" key="15">
    <source>
        <dbReference type="Proteomes" id="UP000472272"/>
    </source>
</evidence>
<dbReference type="InterPro" id="IPR059049">
    <property type="entry name" value="TSEN34_N"/>
</dbReference>
<comment type="subcellular location">
    <subcellularLocation>
        <location evidence="1">Nucleus</location>
        <location evidence="1">Nucleolus</location>
    </subcellularLocation>
</comment>
<dbReference type="GO" id="GO:0006397">
    <property type="term" value="P:mRNA processing"/>
    <property type="evidence" value="ECO:0007669"/>
    <property type="project" value="UniProtKB-KW"/>
</dbReference>
<proteinExistence type="inferred from homology"/>
<dbReference type="Gene3D" id="3.40.1350.10">
    <property type="match status" value="1"/>
</dbReference>
<dbReference type="InterPro" id="IPR016690">
    <property type="entry name" value="TSEN34"/>
</dbReference>
<dbReference type="PIRSF" id="PIRSF017250">
    <property type="entry name" value="tRNA_splic_SEN34"/>
    <property type="match status" value="1"/>
</dbReference>
<keyword evidence="5 10" id="KW-0819">tRNA processing</keyword>
<dbReference type="Pfam" id="PF01974">
    <property type="entry name" value="tRNA_int_endo"/>
    <property type="match status" value="1"/>
</dbReference>
<evidence type="ECO:0000256" key="9">
    <source>
        <dbReference type="ARBA" id="ARBA00070870"/>
    </source>
</evidence>
<keyword evidence="4" id="KW-0507">mRNA processing</keyword>
<dbReference type="FunFam" id="3.40.1350.10:FF:000002">
    <property type="entry name" value="tRNA-splicing endonuclease subunit Sen34"/>
    <property type="match status" value="1"/>
</dbReference>
<reference evidence="14" key="2">
    <citation type="submission" date="2025-08" db="UniProtKB">
        <authorList>
            <consortium name="Ensembl"/>
        </authorList>
    </citation>
    <scope>IDENTIFICATION</scope>
</reference>